<reference evidence="1 2" key="1">
    <citation type="submission" date="2018-12" db="EMBL/GenBank/DDBJ databases">
        <authorList>
            <consortium name="Pathogen Informatics"/>
        </authorList>
    </citation>
    <scope>NUCLEOTIDE SEQUENCE [LARGE SCALE GENOMIC DNA]</scope>
    <source>
        <strain evidence="1 2">NCTC13098</strain>
    </source>
</reference>
<dbReference type="KEGG" id="rtg:NCTC13098_04390"/>
<evidence type="ECO:0000313" key="1">
    <source>
        <dbReference type="EMBL" id="VDR28014.1"/>
    </source>
</evidence>
<organism evidence="1 2">
    <name type="scientific">Raoultella terrigena</name>
    <name type="common">Klebsiella terrigena</name>
    <dbReference type="NCBI Taxonomy" id="577"/>
    <lineage>
        <taxon>Bacteria</taxon>
        <taxon>Pseudomonadati</taxon>
        <taxon>Pseudomonadota</taxon>
        <taxon>Gammaproteobacteria</taxon>
        <taxon>Enterobacterales</taxon>
        <taxon>Enterobacteriaceae</taxon>
        <taxon>Klebsiella/Raoultella group</taxon>
        <taxon>Raoultella</taxon>
    </lineage>
</organism>
<evidence type="ECO:0000313" key="2">
    <source>
        <dbReference type="Proteomes" id="UP000274346"/>
    </source>
</evidence>
<dbReference type="EMBL" id="LR131271">
    <property type="protein sequence ID" value="VDR28014.1"/>
    <property type="molecule type" value="Genomic_DNA"/>
</dbReference>
<name>A0A3P8J127_RAOTE</name>
<sequence length="64" mass="7024">MSKNLFCLVNQTITRKHELQTSAATWFHSTAADAGQQRGANLRLHLRVCSTAGEPVTWMRGPAG</sequence>
<dbReference type="AlphaFoldDB" id="A0A3P8J127"/>
<accession>A0A3P8J127</accession>
<proteinExistence type="predicted"/>
<protein>
    <submittedName>
        <fullName evidence="1">Uncharacterized protein</fullName>
    </submittedName>
</protein>
<dbReference type="Proteomes" id="UP000274346">
    <property type="component" value="Chromosome"/>
</dbReference>
<gene>
    <name evidence="1" type="ORF">NCTC13098_04390</name>
</gene>